<dbReference type="AlphaFoldDB" id="A0A1J9R7J4"/>
<dbReference type="Pfam" id="PF00887">
    <property type="entry name" value="ACBP"/>
    <property type="match status" value="1"/>
</dbReference>
<feature type="domain" description="ACB" evidence="3">
    <location>
        <begin position="1"/>
        <end position="88"/>
    </location>
</feature>
<dbReference type="EMBL" id="MNUE01000007">
    <property type="protein sequence ID" value="OJD37510.1"/>
    <property type="molecule type" value="Genomic_DNA"/>
</dbReference>
<evidence type="ECO:0000313" key="4">
    <source>
        <dbReference type="EMBL" id="OJD37510.1"/>
    </source>
</evidence>
<dbReference type="PROSITE" id="PS51228">
    <property type="entry name" value="ACB_2"/>
    <property type="match status" value="1"/>
</dbReference>
<evidence type="ECO:0000256" key="2">
    <source>
        <dbReference type="ARBA" id="ARBA00023121"/>
    </source>
</evidence>
<dbReference type="GO" id="GO:0000062">
    <property type="term" value="F:fatty-acyl-CoA binding"/>
    <property type="evidence" value="ECO:0007669"/>
    <property type="project" value="InterPro"/>
</dbReference>
<dbReference type="RefSeq" id="XP_020133649.1">
    <property type="nucleotide sequence ID" value="XM_020278675.1"/>
</dbReference>
<sequence>MSAAFKKSFEEVKNLKAEPSQNEKLDLYAYAKIAQKEDIEAKKPGMFDIKGKTMKSHWQAKLDEGVTPEQADKKYVELVSQLQSTYGTK</sequence>
<dbReference type="Gene3D" id="1.20.80.10">
    <property type="match status" value="1"/>
</dbReference>
<dbReference type="SUPFAM" id="SSF47027">
    <property type="entry name" value="Acyl-CoA binding protein"/>
    <property type="match status" value="1"/>
</dbReference>
<evidence type="ECO:0000313" key="5">
    <source>
        <dbReference type="Proteomes" id="UP000183809"/>
    </source>
</evidence>
<dbReference type="PANTHER" id="PTHR23310:SF62">
    <property type="entry name" value="ACYL-COA BINDING PROTEIN 1, ISOFORM A"/>
    <property type="match status" value="1"/>
</dbReference>
<dbReference type="PANTHER" id="PTHR23310">
    <property type="entry name" value="ACYL-COA-BINDING PROTEIN, ACBP"/>
    <property type="match status" value="1"/>
</dbReference>
<organism evidence="4 5">
    <name type="scientific">Diplodia corticola</name>
    <dbReference type="NCBI Taxonomy" id="236234"/>
    <lineage>
        <taxon>Eukaryota</taxon>
        <taxon>Fungi</taxon>
        <taxon>Dikarya</taxon>
        <taxon>Ascomycota</taxon>
        <taxon>Pezizomycotina</taxon>
        <taxon>Dothideomycetes</taxon>
        <taxon>Dothideomycetes incertae sedis</taxon>
        <taxon>Botryosphaeriales</taxon>
        <taxon>Botryosphaeriaceae</taxon>
        <taxon>Diplodia</taxon>
    </lineage>
</organism>
<dbReference type="Proteomes" id="UP000183809">
    <property type="component" value="Unassembled WGS sequence"/>
</dbReference>
<gene>
    <name evidence="4" type="ORF">BKCO1_7000220</name>
</gene>
<comment type="similarity">
    <text evidence="1">Belongs to the ACBP family.</text>
</comment>
<dbReference type="GO" id="GO:0006631">
    <property type="term" value="P:fatty acid metabolic process"/>
    <property type="evidence" value="ECO:0007669"/>
    <property type="project" value="TreeGrafter"/>
</dbReference>
<dbReference type="PRINTS" id="PR00689">
    <property type="entry name" value="ACOABINDINGP"/>
</dbReference>
<dbReference type="InterPro" id="IPR035984">
    <property type="entry name" value="Acyl-CoA-binding_sf"/>
</dbReference>
<evidence type="ECO:0000259" key="3">
    <source>
        <dbReference type="PROSITE" id="PS51228"/>
    </source>
</evidence>
<dbReference type="STRING" id="236234.A0A1J9R7J4"/>
<name>A0A1J9R7J4_9PEZI</name>
<proteinExistence type="inferred from homology"/>
<evidence type="ECO:0000256" key="1">
    <source>
        <dbReference type="ARBA" id="ARBA00005567"/>
    </source>
</evidence>
<protein>
    <submittedName>
        <fullName evidence="4">Acyl binding protein</fullName>
    </submittedName>
</protein>
<comment type="caution">
    <text evidence="4">The sequence shown here is derived from an EMBL/GenBank/DDBJ whole genome shotgun (WGS) entry which is preliminary data.</text>
</comment>
<reference evidence="4 5" key="1">
    <citation type="submission" date="2016-10" db="EMBL/GenBank/DDBJ databases">
        <title>Proteomics and genomics reveal pathogen-plant mechanisms compatible with a hemibiotrophic lifestyle of Diplodia corticola.</title>
        <authorList>
            <person name="Fernandes I."/>
            <person name="De Jonge R."/>
            <person name="Van De Peer Y."/>
            <person name="Devreese B."/>
            <person name="Alves A."/>
            <person name="Esteves A.C."/>
        </authorList>
    </citation>
    <scope>NUCLEOTIDE SEQUENCE [LARGE SCALE GENOMIC DNA]</scope>
    <source>
        <strain evidence="4 5">CBS 112549</strain>
    </source>
</reference>
<dbReference type="GeneID" id="31018936"/>
<dbReference type="InterPro" id="IPR014352">
    <property type="entry name" value="FERM/acyl-CoA-bd_prot_sf"/>
</dbReference>
<dbReference type="OrthoDB" id="346910at2759"/>
<accession>A0A1J9R7J4</accession>
<keyword evidence="2" id="KW-0446">Lipid-binding</keyword>
<keyword evidence="5" id="KW-1185">Reference proteome</keyword>
<dbReference type="InterPro" id="IPR000582">
    <property type="entry name" value="Acyl-CoA-binding_protein"/>
</dbReference>